<evidence type="ECO:0000256" key="1">
    <source>
        <dbReference type="SAM" id="MobiDB-lite"/>
    </source>
</evidence>
<feature type="compositionally biased region" description="Low complexity" evidence="1">
    <location>
        <begin position="59"/>
        <end position="77"/>
    </location>
</feature>
<feature type="region of interest" description="Disordered" evidence="1">
    <location>
        <begin position="59"/>
        <end position="93"/>
    </location>
</feature>
<protein>
    <submittedName>
        <fullName evidence="2">Uncharacterized protein</fullName>
    </submittedName>
</protein>
<dbReference type="AlphaFoldDB" id="A0A3D9T928"/>
<reference evidence="2 3" key="1">
    <citation type="submission" date="2018-08" db="EMBL/GenBank/DDBJ databases">
        <title>Sequencing the genomes of 1000 actinobacteria strains.</title>
        <authorList>
            <person name="Klenk H.-P."/>
        </authorList>
    </citation>
    <scope>NUCLEOTIDE SEQUENCE [LARGE SCALE GENOMIC DNA]</scope>
    <source>
        <strain evidence="2 3">DSM 43927</strain>
    </source>
</reference>
<organism evidence="2 3">
    <name type="scientific">Thermomonospora umbrina</name>
    <dbReference type="NCBI Taxonomy" id="111806"/>
    <lineage>
        <taxon>Bacteria</taxon>
        <taxon>Bacillati</taxon>
        <taxon>Actinomycetota</taxon>
        <taxon>Actinomycetes</taxon>
        <taxon>Streptosporangiales</taxon>
        <taxon>Thermomonosporaceae</taxon>
        <taxon>Thermomonospora</taxon>
    </lineage>
</organism>
<name>A0A3D9T928_9ACTN</name>
<feature type="region of interest" description="Disordered" evidence="1">
    <location>
        <begin position="1"/>
        <end position="25"/>
    </location>
</feature>
<comment type="caution">
    <text evidence="2">The sequence shown here is derived from an EMBL/GenBank/DDBJ whole genome shotgun (WGS) entry which is preliminary data.</text>
</comment>
<gene>
    <name evidence="2" type="ORF">DFJ69_6764</name>
</gene>
<evidence type="ECO:0000313" key="3">
    <source>
        <dbReference type="Proteomes" id="UP000256661"/>
    </source>
</evidence>
<evidence type="ECO:0000313" key="2">
    <source>
        <dbReference type="EMBL" id="REF01165.1"/>
    </source>
</evidence>
<proteinExistence type="predicted"/>
<dbReference type="Proteomes" id="UP000256661">
    <property type="component" value="Unassembled WGS sequence"/>
</dbReference>
<accession>A0A3D9T928</accession>
<keyword evidence="3" id="KW-1185">Reference proteome</keyword>
<sequence>MTGAGWPPSTVLSSPGAAERSAPSTEITMGTAVAVDATLIRAAPMPAFLRLAGGGRLVGAGAAAPTAPPGRAHGGPADRTTPGNDALATGYRPIPPADRISWMIPP</sequence>
<dbReference type="EMBL" id="QTTT01000001">
    <property type="protein sequence ID" value="REF01165.1"/>
    <property type="molecule type" value="Genomic_DNA"/>
</dbReference>